<protein>
    <submittedName>
        <fullName evidence="4">DUF4394 domain-containing protein</fullName>
    </submittedName>
</protein>
<feature type="domain" description="DUF4394" evidence="2">
    <location>
        <begin position="323"/>
        <end position="568"/>
    </location>
</feature>
<keyword evidence="1" id="KW-0732">Signal</keyword>
<feature type="chain" id="PRO_5021786970" evidence="1">
    <location>
        <begin position="34"/>
        <end position="1205"/>
    </location>
</feature>
<dbReference type="Pfam" id="PF18962">
    <property type="entry name" value="Por_Secre_tail"/>
    <property type="match status" value="1"/>
</dbReference>
<organism evidence="4 5">
    <name type="scientific">Hymenobacter setariae</name>
    <dbReference type="NCBI Taxonomy" id="2594794"/>
    <lineage>
        <taxon>Bacteria</taxon>
        <taxon>Pseudomonadati</taxon>
        <taxon>Bacteroidota</taxon>
        <taxon>Cytophagia</taxon>
        <taxon>Cytophagales</taxon>
        <taxon>Hymenobacteraceae</taxon>
        <taxon>Hymenobacter</taxon>
    </lineage>
</organism>
<dbReference type="OrthoDB" id="531718at2"/>
<evidence type="ECO:0000313" key="5">
    <source>
        <dbReference type="Proteomes" id="UP000317624"/>
    </source>
</evidence>
<dbReference type="Pfam" id="PF14339">
    <property type="entry name" value="DUF4394"/>
    <property type="match status" value="2"/>
</dbReference>
<dbReference type="RefSeq" id="WP_144847365.1">
    <property type="nucleotide sequence ID" value="NZ_VMRJ01000002.1"/>
</dbReference>
<dbReference type="AlphaFoldDB" id="A0A558BZG6"/>
<dbReference type="InterPro" id="IPR025507">
    <property type="entry name" value="DUF4394"/>
</dbReference>
<dbReference type="InterPro" id="IPR026444">
    <property type="entry name" value="Secre_tail"/>
</dbReference>
<feature type="signal peptide" evidence="1">
    <location>
        <begin position="1"/>
        <end position="33"/>
    </location>
</feature>
<keyword evidence="5" id="KW-1185">Reference proteome</keyword>
<name>A0A558BZG6_9BACT</name>
<gene>
    <name evidence="4" type="ORF">FNT36_10900</name>
</gene>
<feature type="domain" description="Secretion system C-terminal sorting" evidence="3">
    <location>
        <begin position="1126"/>
        <end position="1203"/>
    </location>
</feature>
<reference evidence="4 5" key="1">
    <citation type="submission" date="2019-07" db="EMBL/GenBank/DDBJ databases">
        <title>Hymenobacter sp. straun FUR1 Genome sequencing and assembly.</title>
        <authorList>
            <person name="Chhetri G."/>
        </authorList>
    </citation>
    <scope>NUCLEOTIDE SEQUENCE [LARGE SCALE GENOMIC DNA]</scope>
    <source>
        <strain evidence="4 5">Fur1</strain>
    </source>
</reference>
<evidence type="ECO:0000259" key="3">
    <source>
        <dbReference type="Pfam" id="PF18962"/>
    </source>
</evidence>
<evidence type="ECO:0000259" key="2">
    <source>
        <dbReference type="Pfam" id="PF14339"/>
    </source>
</evidence>
<dbReference type="NCBIfam" id="TIGR04183">
    <property type="entry name" value="Por_Secre_tail"/>
    <property type="match status" value="1"/>
</dbReference>
<evidence type="ECO:0000256" key="1">
    <source>
        <dbReference type="SAM" id="SignalP"/>
    </source>
</evidence>
<dbReference type="Proteomes" id="UP000317624">
    <property type="component" value="Unassembled WGS sequence"/>
</dbReference>
<comment type="caution">
    <text evidence="4">The sequence shown here is derived from an EMBL/GenBank/DDBJ whole genome shotgun (WGS) entry which is preliminary data.</text>
</comment>
<dbReference type="EMBL" id="VMRJ01000002">
    <property type="protein sequence ID" value="TVT41919.1"/>
    <property type="molecule type" value="Genomic_DNA"/>
</dbReference>
<feature type="domain" description="DUF4394" evidence="2">
    <location>
        <begin position="64"/>
        <end position="286"/>
    </location>
</feature>
<evidence type="ECO:0000313" key="4">
    <source>
        <dbReference type="EMBL" id="TVT41919.1"/>
    </source>
</evidence>
<accession>A0A558BZG6</accession>
<proteinExistence type="predicted"/>
<sequence>MELRLRSLDASRRLGLFGLALGASLLSASTAFAQTPVVYGLLETRGLTPSTQGLIQIDPTTGMSTSFSYTALSGITVGPLVGIDFRPYNGQLLALGYDPDATGVNSQLYRLDPSANAAIAIGSPIRLELGGSTDRIGFDFNPTVDRIRVVSTNGANYRLNPNTGGIAATDPTLNSAVSPTPTIGSVAYTNSYVGSTATTLYDLDETTGKLYTQNPATGSLSGGTTVTFNNFGIAATSAIDFDIYYNAAANSGAGANEAYLSELTAGGSSNFYSLDLATGVATRLANTIPSAIPYGLRDIAVATTPLTQQPLAGQLMYGVAGGTLLSFGSSAPRNIRTAVNITGLTVTPTSTQVVAGIDFRPLTGELYAFGYDATNQLGQLYTLDTSTGALTAVGAARSYPLGNNANAIGFDFNPTVDRIRITSATNQANLRANPSDGTFLTDTPLTNNGAAPALAGVAYTNNDNNPATGTSLYGYDQNTNTLLLSSNANAGTYNNIGSGSTLTVNAANGVDFDIFSDVSTPAAPINSAFLTASPSGMSFDNLYTVDLTTGKATLVDRIGNGSNLSGVAAVPTPDANAITWTGNVSGDWGAAGNWAPNRIPTSTDNVIIPTGRPNQPSIFTPQQANNLTLASGASLNTAPGGVLSLSGNLVNFGGALTGSGSGEVRFVGSTAQSITGTVSRFQNLTVANSAGVTAGGPVQVAQVLRATTGNLDSGTNNVTLLSNAAGTALIAETGGQVTGTITVQRYIDASISGNSGLGYRHYGSPVSGSTVNDLATAGFSPVVNRDYNSSATPGQVSPFPTVFSYDQSRIATATSNYSDFDKGWTSPSELTDALAVGTGYSVNLPASALVDFVGTANRAAVTVSAARGTSASAGWALLANPYPAPFDLSQQPASERAGFEDASYVFESSSQYAGRYRAYVNGMGGNPILPVGQGFFKRVAAPNTTGSFTFNPNYRVTAFDATPFQRTTADTRPLVHLALRGTTGTAADETFVYFEQGATTGLDRVYDAVKLPNSNGLNLSTLTGADQLAINGLPALGTAEVVVPIVAKVSQAGTYLLSAPELNNLPAGTFAYLRDTQAGTLTDLAGQPTISLSLTAGDNAGRFMLVLTGAKPLANAPVQLVQAVAVFPNPATGSVSISLPASLAGQPIATSLLNSLGQTVRRTVLPAGSAADARSLSLSGVAPGVYSLRLETADGIVSKRLVIAY</sequence>